<comment type="similarity">
    <text evidence="2">Belongs to the IL-17 family.</text>
</comment>
<dbReference type="Pfam" id="PF06083">
    <property type="entry name" value="IL17"/>
    <property type="match status" value="1"/>
</dbReference>
<evidence type="ECO:0000313" key="7">
    <source>
        <dbReference type="Proteomes" id="UP000694548"/>
    </source>
</evidence>
<dbReference type="Gene3D" id="2.10.90.10">
    <property type="entry name" value="Cystine-knot cytokines"/>
    <property type="match status" value="1"/>
</dbReference>
<evidence type="ECO:0000313" key="6">
    <source>
        <dbReference type="Ensembl" id="ENSNFUP00015010786.1"/>
    </source>
</evidence>
<dbReference type="AlphaFoldDB" id="A0A8C6NLW8"/>
<keyword evidence="7" id="KW-1185">Reference proteome</keyword>
<comment type="subcellular location">
    <subcellularLocation>
        <location evidence="1">Secreted</location>
    </subcellularLocation>
</comment>
<accession>A0A8C6NLW8</accession>
<dbReference type="InterPro" id="IPR020440">
    <property type="entry name" value="IL-17_chr"/>
</dbReference>
<dbReference type="PRINTS" id="PR01932">
    <property type="entry name" value="INTRLEUKIN17"/>
</dbReference>
<dbReference type="GO" id="GO:0006954">
    <property type="term" value="P:inflammatory response"/>
    <property type="evidence" value="ECO:0007669"/>
    <property type="project" value="InterPro"/>
</dbReference>
<evidence type="ECO:0000256" key="3">
    <source>
        <dbReference type="ARBA" id="ARBA00022514"/>
    </source>
</evidence>
<dbReference type="Ensembl" id="ENSNFUT00015011331.1">
    <property type="protein sequence ID" value="ENSNFUP00015010786.1"/>
    <property type="gene ID" value="ENSNFUG00015005322.1"/>
</dbReference>
<evidence type="ECO:0000256" key="4">
    <source>
        <dbReference type="ARBA" id="ARBA00022525"/>
    </source>
</evidence>
<dbReference type="InterPro" id="IPR010345">
    <property type="entry name" value="IL-17_fam"/>
</dbReference>
<evidence type="ECO:0000256" key="2">
    <source>
        <dbReference type="ARBA" id="ARBA00007236"/>
    </source>
</evidence>
<keyword evidence="4" id="KW-0964">Secreted</keyword>
<reference evidence="6" key="1">
    <citation type="submission" date="2014-08" db="EMBL/GenBank/DDBJ databases">
        <authorList>
            <person name="Senf B."/>
            <person name="Petzold A."/>
            <person name="Downie B.R."/>
            <person name="Koch P."/>
            <person name="Platzer M."/>
        </authorList>
    </citation>
    <scope>NUCLEOTIDE SEQUENCE [LARGE SCALE GENOMIC DNA]</scope>
    <source>
        <strain evidence="6">GRZ</strain>
    </source>
</reference>
<organism evidence="6 7">
    <name type="scientific">Nothobranchius furzeri</name>
    <name type="common">Turquoise killifish</name>
    <dbReference type="NCBI Taxonomy" id="105023"/>
    <lineage>
        <taxon>Eukaryota</taxon>
        <taxon>Metazoa</taxon>
        <taxon>Chordata</taxon>
        <taxon>Craniata</taxon>
        <taxon>Vertebrata</taxon>
        <taxon>Euteleostomi</taxon>
        <taxon>Actinopterygii</taxon>
        <taxon>Neopterygii</taxon>
        <taxon>Teleostei</taxon>
        <taxon>Neoteleostei</taxon>
        <taxon>Acanthomorphata</taxon>
        <taxon>Ovalentaria</taxon>
        <taxon>Atherinomorphae</taxon>
        <taxon>Cyprinodontiformes</taxon>
        <taxon>Nothobranchiidae</taxon>
        <taxon>Nothobranchius</taxon>
    </lineage>
</organism>
<dbReference type="GO" id="GO:0005125">
    <property type="term" value="F:cytokine activity"/>
    <property type="evidence" value="ECO:0007669"/>
    <property type="project" value="UniProtKB-KW"/>
</dbReference>
<dbReference type="GeneTree" id="ENSGT00940000156618"/>
<keyword evidence="5" id="KW-0732">Signal</keyword>
<reference evidence="6" key="3">
    <citation type="submission" date="2025-09" db="UniProtKB">
        <authorList>
            <consortium name="Ensembl"/>
        </authorList>
    </citation>
    <scope>IDENTIFICATION</scope>
</reference>
<dbReference type="SUPFAM" id="SSF57501">
    <property type="entry name" value="Cystine-knot cytokines"/>
    <property type="match status" value="1"/>
</dbReference>
<proteinExistence type="inferred from homology"/>
<reference evidence="6" key="2">
    <citation type="submission" date="2025-08" db="UniProtKB">
        <authorList>
            <consortium name="Ensembl"/>
        </authorList>
    </citation>
    <scope>IDENTIFICATION</scope>
</reference>
<sequence>MLLVMVSYYIATAALRRSDRGEAAKCAIEPSDHRAGQGTCLAQGHNSRMPLARAWTFEEQTVPLRLDPNDLVPSTKITSLENTSISPWTYNISRDDSLFPNVLSEANCLLQGCLNLRGQEDLNLQSRPIMHQVLVLRRVKTADAGQGYHYRLESRLVAVGCTCVRPIVHIQH</sequence>
<dbReference type="GO" id="GO:0005615">
    <property type="term" value="C:extracellular space"/>
    <property type="evidence" value="ECO:0007669"/>
    <property type="project" value="UniProtKB-KW"/>
</dbReference>
<name>A0A8C6NLW8_NOTFU</name>
<protein>
    <submittedName>
        <fullName evidence="6">Interleukin 17a/f1</fullName>
    </submittedName>
</protein>
<dbReference type="Proteomes" id="UP000694548">
    <property type="component" value="Chromosome sgr07"/>
</dbReference>
<dbReference type="InterPro" id="IPR029034">
    <property type="entry name" value="Cystine-knot_cytokine"/>
</dbReference>
<keyword evidence="3" id="KW-0202">Cytokine</keyword>
<evidence type="ECO:0000256" key="1">
    <source>
        <dbReference type="ARBA" id="ARBA00004613"/>
    </source>
</evidence>
<evidence type="ECO:0000256" key="5">
    <source>
        <dbReference type="ARBA" id="ARBA00022729"/>
    </source>
</evidence>